<dbReference type="PANTHER" id="PTHR34582:SF7">
    <property type="entry name" value="UPF0702 TRANSMEMBRANE PROTEIN YDFS"/>
    <property type="match status" value="1"/>
</dbReference>
<protein>
    <submittedName>
        <fullName evidence="11">DUF421 domain-containing protein</fullName>
    </submittedName>
    <submittedName>
        <fullName evidence="9">Membrane protein</fullName>
    </submittedName>
</protein>
<proteinExistence type="inferred from homology"/>
<dbReference type="AlphaFoldDB" id="A0A0D8J3F3"/>
<dbReference type="Proteomes" id="UP000032483">
    <property type="component" value="Unassembled WGS sequence"/>
</dbReference>
<gene>
    <name evidence="10" type="ORF">ASJ35_00035</name>
    <name evidence="11" type="ORF">FYJ76_03070</name>
    <name evidence="13" type="ORF">GMD52_03615</name>
    <name evidence="12" type="ORF">GMD59_01365</name>
    <name evidence="9" type="ORF">TQ39_01030</name>
</gene>
<evidence type="ECO:0000313" key="14">
    <source>
        <dbReference type="Proteomes" id="UP000032483"/>
    </source>
</evidence>
<evidence type="ECO:0000256" key="7">
    <source>
        <dbReference type="SAM" id="Phobius"/>
    </source>
</evidence>
<accession>A0A0W7TV52</accession>
<evidence type="ECO:0000256" key="1">
    <source>
        <dbReference type="ARBA" id="ARBA00004651"/>
    </source>
</evidence>
<keyword evidence="3" id="KW-1003">Cell membrane</keyword>
<accession>A0A0D8J3F3</accession>
<feature type="transmembrane region" description="Helical" evidence="7">
    <location>
        <begin position="59"/>
        <end position="81"/>
    </location>
</feature>
<dbReference type="RefSeq" id="WP_050004237.1">
    <property type="nucleotide sequence ID" value="NZ_CAQJQL010000023.1"/>
</dbReference>
<dbReference type="EMBL" id="WMZR01000003">
    <property type="protein sequence ID" value="MTS50626.1"/>
    <property type="molecule type" value="Genomic_DNA"/>
</dbReference>
<dbReference type="EMBL" id="LMUA01000001">
    <property type="protein sequence ID" value="KUE77720.1"/>
    <property type="molecule type" value="Genomic_DNA"/>
</dbReference>
<evidence type="ECO:0000256" key="2">
    <source>
        <dbReference type="ARBA" id="ARBA00006448"/>
    </source>
</evidence>
<dbReference type="InterPro" id="IPR023090">
    <property type="entry name" value="UPF0702_alpha/beta_dom_sf"/>
</dbReference>
<evidence type="ECO:0000256" key="3">
    <source>
        <dbReference type="ARBA" id="ARBA00022475"/>
    </source>
</evidence>
<dbReference type="GO" id="GO:0005886">
    <property type="term" value="C:plasma membrane"/>
    <property type="evidence" value="ECO:0007669"/>
    <property type="project" value="UniProtKB-SubCell"/>
</dbReference>
<reference evidence="9" key="1">
    <citation type="submission" date="2015-02" db="EMBL/GenBank/DDBJ databases">
        <title>A novel member of the family Ruminococcaceae isolated from human feces.</title>
        <authorList>
            <person name="Shkoporov A.N."/>
            <person name="Chaplin A.V."/>
            <person name="Motuzova O.V."/>
            <person name="Kafarskaia L.I."/>
            <person name="Khokhlova E.V."/>
            <person name="Efimov B.A."/>
        </authorList>
    </citation>
    <scope>NUCLEOTIDE SEQUENCE [LARGE SCALE GENOMIC DNA]</scope>
    <source>
        <strain evidence="9">585-1</strain>
    </source>
</reference>
<reference evidence="10 15" key="2">
    <citation type="submission" date="2015-10" db="EMBL/GenBank/DDBJ databases">
        <title>A novel member of the family Ruminococcaceae isolated from human faeces.</title>
        <authorList>
            <person name="Shkoporov A.N."/>
            <person name="Chaplin A.V."/>
            <person name="Motuzova O.V."/>
            <person name="Kafarskaia L.I."/>
            <person name="Efimov B.A."/>
        </authorList>
    </citation>
    <scope>NUCLEOTIDE SEQUENCE [LARGE SCALE GENOMIC DNA]</scope>
    <source>
        <strain evidence="10 15">668</strain>
    </source>
</reference>
<name>A0A0D8J3F3_9FIRM</name>
<evidence type="ECO:0000313" key="12">
    <source>
        <dbReference type="EMBL" id="MTS25931.1"/>
    </source>
</evidence>
<evidence type="ECO:0000256" key="5">
    <source>
        <dbReference type="ARBA" id="ARBA00022989"/>
    </source>
</evidence>
<dbReference type="EMBL" id="VUNJ01000002">
    <property type="protein sequence ID" value="MST90926.1"/>
    <property type="molecule type" value="Genomic_DNA"/>
</dbReference>
<feature type="transmembrane region" description="Helical" evidence="7">
    <location>
        <begin position="6"/>
        <end position="24"/>
    </location>
</feature>
<evidence type="ECO:0000313" key="11">
    <source>
        <dbReference type="EMBL" id="MST90926.1"/>
    </source>
</evidence>
<evidence type="ECO:0000313" key="16">
    <source>
        <dbReference type="Proteomes" id="UP000431913"/>
    </source>
</evidence>
<dbReference type="Proteomes" id="UP000472755">
    <property type="component" value="Unassembled WGS sequence"/>
</dbReference>
<evidence type="ECO:0000313" key="18">
    <source>
        <dbReference type="Proteomes" id="UP000472755"/>
    </source>
</evidence>
<dbReference type="EMBL" id="WMZU01000001">
    <property type="protein sequence ID" value="MTS25931.1"/>
    <property type="molecule type" value="Genomic_DNA"/>
</dbReference>
<comment type="subcellular location">
    <subcellularLocation>
        <location evidence="1">Cell membrane</location>
        <topology evidence="1">Multi-pass membrane protein</topology>
    </subcellularLocation>
</comment>
<keyword evidence="5 7" id="KW-1133">Transmembrane helix</keyword>
<comment type="similarity">
    <text evidence="2">Belongs to the UPF0702 family.</text>
</comment>
<evidence type="ECO:0000259" key="8">
    <source>
        <dbReference type="Pfam" id="PF04239"/>
    </source>
</evidence>
<evidence type="ECO:0000313" key="17">
    <source>
        <dbReference type="Proteomes" id="UP000449193"/>
    </source>
</evidence>
<evidence type="ECO:0000256" key="4">
    <source>
        <dbReference type="ARBA" id="ARBA00022692"/>
    </source>
</evidence>
<dbReference type="Proteomes" id="UP000053433">
    <property type="component" value="Unassembled WGS sequence"/>
</dbReference>
<keyword evidence="4 7" id="KW-0812">Transmembrane</keyword>
<comment type="caution">
    <text evidence="9">The sequence shown here is derived from an EMBL/GenBank/DDBJ whole genome shotgun (WGS) entry which is preliminary data.</text>
</comment>
<feature type="transmembrane region" description="Helical" evidence="7">
    <location>
        <begin position="36"/>
        <end position="53"/>
    </location>
</feature>
<dbReference type="PANTHER" id="PTHR34582">
    <property type="entry name" value="UPF0702 TRANSMEMBRANE PROTEIN YCAP"/>
    <property type="match status" value="1"/>
</dbReference>
<dbReference type="Proteomes" id="UP000449193">
    <property type="component" value="Unassembled WGS sequence"/>
</dbReference>
<reference evidence="17 18" key="3">
    <citation type="journal article" date="2019" name="Nat. Med.">
        <title>A library of human gut bacterial isolates paired with longitudinal multiomics data enables mechanistic microbiome research.</title>
        <authorList>
            <person name="Poyet M."/>
            <person name="Groussin M."/>
            <person name="Gibbons S.M."/>
            <person name="Avila-Pacheco J."/>
            <person name="Jiang X."/>
            <person name="Kearney S.M."/>
            <person name="Perrotta A.R."/>
            <person name="Berdy B."/>
            <person name="Zhao S."/>
            <person name="Lieberman T.D."/>
            <person name="Swanson P.K."/>
            <person name="Smith M."/>
            <person name="Roesemann S."/>
            <person name="Alexander J.E."/>
            <person name="Rich S.A."/>
            <person name="Livny J."/>
            <person name="Vlamakis H."/>
            <person name="Clish C."/>
            <person name="Bullock K."/>
            <person name="Deik A."/>
            <person name="Scott J."/>
            <person name="Pierce K.A."/>
            <person name="Xavier R.J."/>
            <person name="Alm E.J."/>
        </authorList>
    </citation>
    <scope>NUCLEOTIDE SEQUENCE [LARGE SCALE GENOMIC DNA]</scope>
    <source>
        <strain evidence="12 18">BIOML-A4</strain>
        <strain evidence="13 17">BIOML-A7</strain>
    </source>
</reference>
<dbReference type="GeneID" id="42855220"/>
<evidence type="ECO:0000256" key="6">
    <source>
        <dbReference type="ARBA" id="ARBA00023136"/>
    </source>
</evidence>
<evidence type="ECO:0000313" key="15">
    <source>
        <dbReference type="Proteomes" id="UP000053433"/>
    </source>
</evidence>
<reference evidence="11 16" key="4">
    <citation type="submission" date="2019-08" db="EMBL/GenBank/DDBJ databases">
        <title>In-depth cultivation of the pig gut microbiome towards novel bacterial diversity and tailored functional studies.</title>
        <authorList>
            <person name="Wylensek D."/>
            <person name="Hitch T.C.A."/>
            <person name="Clavel T."/>
        </authorList>
    </citation>
    <scope>NUCLEOTIDE SEQUENCE [LARGE SCALE GENOMIC DNA]</scope>
    <source>
        <strain evidence="11 16">WCA3-601-WT-6J</strain>
    </source>
</reference>
<dbReference type="Pfam" id="PF04239">
    <property type="entry name" value="DUF421"/>
    <property type="match status" value="1"/>
</dbReference>
<dbReference type="InterPro" id="IPR007353">
    <property type="entry name" value="DUF421"/>
</dbReference>
<organism evidence="9 14">
    <name type="scientific">Ruthenibacterium lactatiformans</name>
    <dbReference type="NCBI Taxonomy" id="1550024"/>
    <lineage>
        <taxon>Bacteria</taxon>
        <taxon>Bacillati</taxon>
        <taxon>Bacillota</taxon>
        <taxon>Clostridia</taxon>
        <taxon>Eubacteriales</taxon>
        <taxon>Oscillospiraceae</taxon>
        <taxon>Ruthenibacterium</taxon>
    </lineage>
</organism>
<evidence type="ECO:0000313" key="13">
    <source>
        <dbReference type="EMBL" id="MTS50626.1"/>
    </source>
</evidence>
<keyword evidence="14" id="KW-1185">Reference proteome</keyword>
<dbReference type="Gene3D" id="3.30.240.20">
    <property type="entry name" value="bsu07140 like domains"/>
    <property type="match status" value="2"/>
</dbReference>
<feature type="domain" description="YetF C-terminal" evidence="8">
    <location>
        <begin position="82"/>
        <end position="215"/>
    </location>
</feature>
<keyword evidence="6 7" id="KW-0472">Membrane</keyword>
<evidence type="ECO:0000313" key="10">
    <source>
        <dbReference type="EMBL" id="KUE77720.1"/>
    </source>
</evidence>
<evidence type="ECO:0000313" key="9">
    <source>
        <dbReference type="EMBL" id="KJF41432.1"/>
    </source>
</evidence>
<sequence length="236" mass="26304">MNVIPHILFTSLFSIIVLFLLAKLMGNRQVSQMSMFDYVNGITIGSIAAEFATSLEDDYWMPLTAMVVYGVTAALISYITCKSMAARKFINGKPVVLYENGKLYEKNLAAAKLDINEFLTQCRTAGYFDLADLQTAILETNGQVSFLPLAAQRPVTPEDLQMTPDPERPCVNVILDGTVIPKNLKYTGNDDVWLKKQLEAQHVTRIGDVFLATVNAQNELAVYPRTGERVAHEMFE</sequence>
<dbReference type="EMBL" id="JXXK01000001">
    <property type="protein sequence ID" value="KJF41432.1"/>
    <property type="molecule type" value="Genomic_DNA"/>
</dbReference>
<dbReference type="Proteomes" id="UP000431913">
    <property type="component" value="Unassembled WGS sequence"/>
</dbReference>